<dbReference type="Gene3D" id="3.40.50.720">
    <property type="entry name" value="NAD(P)-binding Rossmann-like Domain"/>
    <property type="match status" value="1"/>
</dbReference>
<dbReference type="InterPro" id="IPR013332">
    <property type="entry name" value="KPR_N"/>
</dbReference>
<dbReference type="GO" id="GO:0008677">
    <property type="term" value="F:2-dehydropantoate 2-reductase activity"/>
    <property type="evidence" value="ECO:0007669"/>
    <property type="project" value="UniProtKB-EC"/>
</dbReference>
<comment type="function">
    <text evidence="4">Catalyzes the NADPH-dependent reduction of ketopantoate into pantoic acid.</text>
</comment>
<comment type="catalytic activity">
    <reaction evidence="4">
        <text>(R)-pantoate + NADP(+) = 2-dehydropantoate + NADPH + H(+)</text>
        <dbReference type="Rhea" id="RHEA:16233"/>
        <dbReference type="ChEBI" id="CHEBI:11561"/>
        <dbReference type="ChEBI" id="CHEBI:15378"/>
        <dbReference type="ChEBI" id="CHEBI:15980"/>
        <dbReference type="ChEBI" id="CHEBI:57783"/>
        <dbReference type="ChEBI" id="CHEBI:58349"/>
        <dbReference type="EC" id="1.1.1.169"/>
    </reaction>
</comment>
<dbReference type="Gene3D" id="1.10.1040.10">
    <property type="entry name" value="N-(1-d-carboxylethyl)-l-norvaline Dehydrogenase, domain 2"/>
    <property type="match status" value="1"/>
</dbReference>
<keyword evidence="2 4" id="KW-0521">NADP</keyword>
<organism evidence="8 9">
    <name type="scientific">Aspergillus nanangensis</name>
    <dbReference type="NCBI Taxonomy" id="2582783"/>
    <lineage>
        <taxon>Eukaryota</taxon>
        <taxon>Fungi</taxon>
        <taxon>Dikarya</taxon>
        <taxon>Ascomycota</taxon>
        <taxon>Pezizomycotina</taxon>
        <taxon>Eurotiomycetes</taxon>
        <taxon>Eurotiomycetidae</taxon>
        <taxon>Eurotiales</taxon>
        <taxon>Aspergillaceae</taxon>
        <taxon>Aspergillus</taxon>
        <taxon>Aspergillus subgen. Circumdati</taxon>
    </lineage>
</organism>
<dbReference type="NCBIfam" id="TIGR00745">
    <property type="entry name" value="apbA_panE"/>
    <property type="match status" value="1"/>
</dbReference>
<comment type="caution">
    <text evidence="8">The sequence shown here is derived from an EMBL/GenBank/DDBJ whole genome shotgun (WGS) entry which is preliminary data.</text>
</comment>
<reference evidence="8" key="1">
    <citation type="journal article" date="2019" name="Beilstein J. Org. Chem.">
        <title>Nanangenines: drimane sesquiterpenoids as the dominant metabolite cohort of a novel Australian fungus, Aspergillus nanangensis.</title>
        <authorList>
            <person name="Lacey H.J."/>
            <person name="Gilchrist C.L.M."/>
            <person name="Crombie A."/>
            <person name="Kalaitzis J.A."/>
            <person name="Vuong D."/>
            <person name="Rutledge P.J."/>
            <person name="Turner P."/>
            <person name="Pitt J.I."/>
            <person name="Lacey E."/>
            <person name="Chooi Y.H."/>
            <person name="Piggott A.M."/>
        </authorList>
    </citation>
    <scope>NUCLEOTIDE SEQUENCE</scope>
    <source>
        <strain evidence="8">MST-FP2251</strain>
    </source>
</reference>
<keyword evidence="5" id="KW-0732">Signal</keyword>
<dbReference type="InterPro" id="IPR036291">
    <property type="entry name" value="NAD(P)-bd_dom_sf"/>
</dbReference>
<dbReference type="EMBL" id="VCAU01000003">
    <property type="protein sequence ID" value="KAF9894509.1"/>
    <property type="molecule type" value="Genomic_DNA"/>
</dbReference>
<comment type="similarity">
    <text evidence="1 4">Belongs to the ketopantoate reductase family.</text>
</comment>
<name>A0AAD4GY42_ASPNN</name>
<protein>
    <recommendedName>
        <fullName evidence="4">2-dehydropantoate 2-reductase</fullName>
        <ecNumber evidence="4">1.1.1.169</ecNumber>
    </recommendedName>
    <alternativeName>
        <fullName evidence="4">Ketopantoate reductase</fullName>
    </alternativeName>
</protein>
<dbReference type="InterPro" id="IPR051402">
    <property type="entry name" value="KPR-Related"/>
</dbReference>
<evidence type="ECO:0000256" key="1">
    <source>
        <dbReference type="ARBA" id="ARBA00007870"/>
    </source>
</evidence>
<proteinExistence type="inferred from homology"/>
<dbReference type="InterPro" id="IPR008927">
    <property type="entry name" value="6-PGluconate_DH-like_C_sf"/>
</dbReference>
<reference evidence="8" key="2">
    <citation type="submission" date="2020-02" db="EMBL/GenBank/DDBJ databases">
        <authorList>
            <person name="Gilchrist C.L.M."/>
            <person name="Chooi Y.-H."/>
        </authorList>
    </citation>
    <scope>NUCLEOTIDE SEQUENCE</scope>
    <source>
        <strain evidence="8">MST-FP2251</strain>
    </source>
</reference>
<accession>A0AAD4GY42</accession>
<evidence type="ECO:0000256" key="3">
    <source>
        <dbReference type="ARBA" id="ARBA00023002"/>
    </source>
</evidence>
<gene>
    <name evidence="8" type="ORF">FE257_006393</name>
</gene>
<sequence>MARVLLFGVGSIGAVYLHQLQQAGCIVTIVCRSNYHAVQQNGFTLRSERFGNVSYRPDHIVRSVADCPADAVYDYLIVTSKSFPASSHHPALADQLRPVLASRPNTTIVLAQNGIDIEPAIADAYPQNPLLSGVIYLPATQVAPGVIEYPETLNLLELGTYPANAPAAHRASAQRLADLMTQGGGEVKVLDDIQVARWSKLLLNASWNPICALSLCSDGDFLLTSSPFAYDLVWGIILEIVTLARKIGIPGVDEEAGEARFAIAKRRAETNSGREPSMLHDVRQGRLFEVEAIVGNTVRIGRKWAVPMPRLETVYALAKARYEAMAAGDIQ</sequence>
<evidence type="ECO:0000256" key="5">
    <source>
        <dbReference type="SAM" id="SignalP"/>
    </source>
</evidence>
<dbReference type="Proteomes" id="UP001194746">
    <property type="component" value="Unassembled WGS sequence"/>
</dbReference>
<dbReference type="PANTHER" id="PTHR21708">
    <property type="entry name" value="PROBABLE 2-DEHYDROPANTOATE 2-REDUCTASE"/>
    <property type="match status" value="1"/>
</dbReference>
<dbReference type="InterPro" id="IPR013328">
    <property type="entry name" value="6PGD_dom2"/>
</dbReference>
<feature type="signal peptide" evidence="5">
    <location>
        <begin position="1"/>
        <end position="17"/>
    </location>
</feature>
<dbReference type="EC" id="1.1.1.169" evidence="4"/>
<dbReference type="AlphaFoldDB" id="A0AAD4GY42"/>
<dbReference type="SUPFAM" id="SSF51735">
    <property type="entry name" value="NAD(P)-binding Rossmann-fold domains"/>
    <property type="match status" value="1"/>
</dbReference>
<keyword evidence="3 4" id="KW-0560">Oxidoreductase</keyword>
<evidence type="ECO:0000313" key="8">
    <source>
        <dbReference type="EMBL" id="KAF9894509.1"/>
    </source>
</evidence>
<evidence type="ECO:0000259" key="6">
    <source>
        <dbReference type="Pfam" id="PF02558"/>
    </source>
</evidence>
<dbReference type="InterPro" id="IPR003710">
    <property type="entry name" value="ApbA"/>
</dbReference>
<dbReference type="SUPFAM" id="SSF48179">
    <property type="entry name" value="6-phosphogluconate dehydrogenase C-terminal domain-like"/>
    <property type="match status" value="1"/>
</dbReference>
<feature type="domain" description="Ketopantoate reductase N-terminal" evidence="6">
    <location>
        <begin position="5"/>
        <end position="149"/>
    </location>
</feature>
<dbReference type="PANTHER" id="PTHR21708:SF30">
    <property type="entry name" value="2-DEHYDROPANTOATE 2-REDUCTASE-RELATED"/>
    <property type="match status" value="1"/>
</dbReference>
<evidence type="ECO:0000256" key="4">
    <source>
        <dbReference type="RuleBase" id="RU362068"/>
    </source>
</evidence>
<dbReference type="Pfam" id="PF02558">
    <property type="entry name" value="ApbA"/>
    <property type="match status" value="1"/>
</dbReference>
<dbReference type="GO" id="GO:0005737">
    <property type="term" value="C:cytoplasm"/>
    <property type="evidence" value="ECO:0007669"/>
    <property type="project" value="TreeGrafter"/>
</dbReference>
<dbReference type="GO" id="GO:0015940">
    <property type="term" value="P:pantothenate biosynthetic process"/>
    <property type="evidence" value="ECO:0007669"/>
    <property type="project" value="InterPro"/>
</dbReference>
<feature type="chain" id="PRO_5041946939" description="2-dehydropantoate 2-reductase" evidence="5">
    <location>
        <begin position="18"/>
        <end position="331"/>
    </location>
</feature>
<keyword evidence="9" id="KW-1185">Reference proteome</keyword>
<evidence type="ECO:0000256" key="2">
    <source>
        <dbReference type="ARBA" id="ARBA00022857"/>
    </source>
</evidence>
<evidence type="ECO:0000259" key="7">
    <source>
        <dbReference type="Pfam" id="PF08546"/>
    </source>
</evidence>
<feature type="domain" description="Ketopantoate reductase C-terminal" evidence="7">
    <location>
        <begin position="192"/>
        <end position="320"/>
    </location>
</feature>
<evidence type="ECO:0000313" key="9">
    <source>
        <dbReference type="Proteomes" id="UP001194746"/>
    </source>
</evidence>
<dbReference type="FunFam" id="1.10.1040.10:FF:000017">
    <property type="entry name" value="2-dehydropantoate 2-reductase"/>
    <property type="match status" value="1"/>
</dbReference>
<dbReference type="InterPro" id="IPR013752">
    <property type="entry name" value="KPA_reductase"/>
</dbReference>
<dbReference type="Pfam" id="PF08546">
    <property type="entry name" value="ApbA_C"/>
    <property type="match status" value="1"/>
</dbReference>